<reference evidence="1 2" key="1">
    <citation type="submission" date="2018-08" db="EMBL/GenBank/DDBJ databases">
        <title>Recombination of ecologically and evolutionarily significant loci maintains genetic cohesion in the Pseudomonas syringae species complex.</title>
        <authorList>
            <person name="Dillon M."/>
            <person name="Thakur S."/>
            <person name="Almeida R.N.D."/>
            <person name="Weir B.S."/>
            <person name="Guttman D.S."/>
        </authorList>
    </citation>
    <scope>NUCLEOTIDE SEQUENCE [LARGE SCALE GENOMIC DNA]</scope>
    <source>
        <strain evidence="1 2">ICMP 4086</strain>
    </source>
</reference>
<dbReference type="AlphaFoldDB" id="A0A0P9K6R9"/>
<evidence type="ECO:0000313" key="1">
    <source>
        <dbReference type="EMBL" id="RMM06224.1"/>
    </source>
</evidence>
<gene>
    <name evidence="1" type="ORF">ALQ84_01446</name>
</gene>
<proteinExistence type="predicted"/>
<comment type="caution">
    <text evidence="1">The sequence shown here is derived from an EMBL/GenBank/DDBJ whole genome shotgun (WGS) entry which is preliminary data.</text>
</comment>
<accession>A0A0P9K6R9</accession>
<name>A0A0P9K6R9_9PSED</name>
<dbReference type="CDD" id="cd19958">
    <property type="entry name" value="pyocin_knob"/>
    <property type="match status" value="1"/>
</dbReference>
<dbReference type="EMBL" id="RBOC01000160">
    <property type="protein sequence ID" value="RMM06224.1"/>
    <property type="molecule type" value="Genomic_DNA"/>
</dbReference>
<organism evidence="1 2">
    <name type="scientific">Pseudomonas caricapapayae</name>
    <dbReference type="NCBI Taxonomy" id="46678"/>
    <lineage>
        <taxon>Bacteria</taxon>
        <taxon>Pseudomonadati</taxon>
        <taxon>Pseudomonadota</taxon>
        <taxon>Gammaproteobacteria</taxon>
        <taxon>Pseudomonadales</taxon>
        <taxon>Pseudomonadaceae</taxon>
        <taxon>Pseudomonas</taxon>
    </lineage>
</organism>
<sequence length="553" mass="56765">MDYPKSVPGVGLASGKFVDENPATGTPGSLIPAQWGNAVTQEILNAMAAGGEQPDETKTDQLATAITQIGSQVRQAYKGAGFGYTASETLLPGAAGHWHRINAGGITLTLPSKASVGVGKSITFHNSSPGAATIKASGAEVISLYGAGSNTLRLNAAEWVELVFNPDAIYITKRGKITETAGIDSPIFTGDPKAPTAASGDNDLSIANTAFVQSTLAALGLGTITSLLVTDLNLAVQGGWYRTSPTTLNQPLPTNSAVEVIPYNNGGCLQVVTQLGGGSRKFWRTQASSIWTGWREAVSTDDPGLLPITIVGSARNLTMNVAVASASATITADELVVETGLGGMGYRLGSFNKTINLTTVGSGGMDTGVAPANGFVAIYAIYNPLTGASALLSTDATSTTAGEVYTGGSMPAGFTASALVSIWRTKSSLFQVGFMEGREVSFVNEKVAATTVQITAKPLSLASVIPLSTKAVTGWLAIAGVNTANAAITVTSSVSGIGFQQVAGNSMSETIQNISTGSFSNLKVITSQTIFWSTGVLSGTFKEGSINICGYRF</sequence>
<evidence type="ECO:0000313" key="2">
    <source>
        <dbReference type="Proteomes" id="UP000278587"/>
    </source>
</evidence>
<dbReference type="Proteomes" id="UP000278587">
    <property type="component" value="Unassembled WGS sequence"/>
</dbReference>
<protein>
    <submittedName>
        <fullName evidence="1">Phage-related tail fiber protein-like protein</fullName>
    </submittedName>
</protein>